<reference evidence="2" key="1">
    <citation type="journal article" date="2014" name="Proc. Natl. Acad. Sci. U.S.A.">
        <title>Extensive sampling of basidiomycete genomes demonstrates inadequacy of the white-rot/brown-rot paradigm for wood decay fungi.</title>
        <authorList>
            <person name="Riley R."/>
            <person name="Salamov A.A."/>
            <person name="Brown D.W."/>
            <person name="Nagy L.G."/>
            <person name="Floudas D."/>
            <person name="Held B.W."/>
            <person name="Levasseur A."/>
            <person name="Lombard V."/>
            <person name="Morin E."/>
            <person name="Otillar R."/>
            <person name="Lindquist E.A."/>
            <person name="Sun H."/>
            <person name="LaButti K.M."/>
            <person name="Schmutz J."/>
            <person name="Jabbour D."/>
            <person name="Luo H."/>
            <person name="Baker S.E."/>
            <person name="Pisabarro A.G."/>
            <person name="Walton J.D."/>
            <person name="Blanchette R.A."/>
            <person name="Henrissat B."/>
            <person name="Martin F."/>
            <person name="Cullen D."/>
            <person name="Hibbett D.S."/>
            <person name="Grigoriev I.V."/>
        </authorList>
    </citation>
    <scope>NUCLEOTIDE SEQUENCE [LARGE SCALE GENOMIC DNA]</scope>
    <source>
        <strain evidence="2">CBS 339.88</strain>
    </source>
</reference>
<keyword evidence="2" id="KW-1185">Reference proteome</keyword>
<proteinExistence type="predicted"/>
<dbReference type="Proteomes" id="UP000027222">
    <property type="component" value="Unassembled WGS sequence"/>
</dbReference>
<dbReference type="AlphaFoldDB" id="A0A067SX72"/>
<gene>
    <name evidence="1" type="ORF">GALMADRAFT_1343942</name>
</gene>
<organism evidence="1 2">
    <name type="scientific">Galerina marginata (strain CBS 339.88)</name>
    <dbReference type="NCBI Taxonomy" id="685588"/>
    <lineage>
        <taxon>Eukaryota</taxon>
        <taxon>Fungi</taxon>
        <taxon>Dikarya</taxon>
        <taxon>Basidiomycota</taxon>
        <taxon>Agaricomycotina</taxon>
        <taxon>Agaricomycetes</taxon>
        <taxon>Agaricomycetidae</taxon>
        <taxon>Agaricales</taxon>
        <taxon>Agaricineae</taxon>
        <taxon>Strophariaceae</taxon>
        <taxon>Galerina</taxon>
    </lineage>
</organism>
<sequence length="191" mass="22134">MRLLLLIWLSLKNISILLNSIKYRIFLTLQLQSLVLFILIHFSPSAQALLQRQSSFLARSCHTSPTYTQLPKIWKRSIKQECDRLLSALCIRVLTILLTIPSQKQINLVRNISNYLPAVQDYRHLLTHLESPQFQALGPALEAFRNQSFLAHLQGFFVSTDCPLYKLGCLLGEKWLEEDIFNALTELTYFR</sequence>
<name>A0A067SX72_GALM3</name>
<accession>A0A067SX72</accession>
<feature type="non-terminal residue" evidence="1">
    <location>
        <position position="191"/>
    </location>
</feature>
<evidence type="ECO:0000313" key="2">
    <source>
        <dbReference type="Proteomes" id="UP000027222"/>
    </source>
</evidence>
<dbReference type="HOGENOM" id="CLU_1424655_0_0_1"/>
<protein>
    <submittedName>
        <fullName evidence="1">Uncharacterized protein</fullName>
    </submittedName>
</protein>
<dbReference type="OrthoDB" id="3048892at2759"/>
<dbReference type="EMBL" id="KL142389">
    <property type="protein sequence ID" value="KDR72299.1"/>
    <property type="molecule type" value="Genomic_DNA"/>
</dbReference>
<evidence type="ECO:0000313" key="1">
    <source>
        <dbReference type="EMBL" id="KDR72299.1"/>
    </source>
</evidence>